<evidence type="ECO:0000259" key="2">
    <source>
        <dbReference type="Pfam" id="PF14905"/>
    </source>
</evidence>
<name>A0A4P7W464_9BACT</name>
<dbReference type="KEGG" id="ddb:E7747_11385"/>
<reference evidence="4" key="1">
    <citation type="submission" date="2019-02" db="EMBL/GenBank/DDBJ databases">
        <title>Isolation and identification of novel species under the genus Muribaculum.</title>
        <authorList>
            <person name="Miyake S."/>
            <person name="Ding Y."/>
            <person name="Low A."/>
            <person name="Soh M."/>
            <person name="Seedorf H."/>
        </authorList>
    </citation>
    <scope>NUCLEOTIDE SEQUENCE [LARGE SCALE GENOMIC DNA]</scope>
    <source>
        <strain evidence="4">H5</strain>
    </source>
</reference>
<gene>
    <name evidence="3" type="ORF">E7747_11385</name>
</gene>
<dbReference type="SUPFAM" id="SSF56935">
    <property type="entry name" value="Porins"/>
    <property type="match status" value="1"/>
</dbReference>
<dbReference type="Pfam" id="PF14905">
    <property type="entry name" value="OMP_b-brl_3"/>
    <property type="match status" value="1"/>
</dbReference>
<dbReference type="InterPro" id="IPR041700">
    <property type="entry name" value="OMP_b-brl_3"/>
</dbReference>
<dbReference type="AlphaFoldDB" id="A0A4P7W464"/>
<dbReference type="Proteomes" id="UP000297149">
    <property type="component" value="Chromosome"/>
</dbReference>
<evidence type="ECO:0000313" key="3">
    <source>
        <dbReference type="EMBL" id="QCD42836.1"/>
    </source>
</evidence>
<dbReference type="Gene3D" id="2.170.130.10">
    <property type="entry name" value="TonB-dependent receptor, plug domain"/>
    <property type="match status" value="1"/>
</dbReference>
<feature type="chain" id="PRO_5020498819" description="Outer membrane protein beta-barrel domain-containing protein" evidence="1">
    <location>
        <begin position="20"/>
        <end position="703"/>
    </location>
</feature>
<organism evidence="3 4">
    <name type="scientific">Duncaniella dubosii</name>
    <dbReference type="NCBI Taxonomy" id="2518971"/>
    <lineage>
        <taxon>Bacteria</taxon>
        <taxon>Pseudomonadati</taxon>
        <taxon>Bacteroidota</taxon>
        <taxon>Bacteroidia</taxon>
        <taxon>Bacteroidales</taxon>
        <taxon>Muribaculaceae</taxon>
        <taxon>Duncaniella</taxon>
    </lineage>
</organism>
<evidence type="ECO:0000256" key="1">
    <source>
        <dbReference type="SAM" id="SignalP"/>
    </source>
</evidence>
<feature type="signal peptide" evidence="1">
    <location>
        <begin position="1"/>
        <end position="19"/>
    </location>
</feature>
<sequence>MLMSKVILPFILIMSVAFTARSQQPSVTPTQPSDSLVRELGEVVVTARDQSTRLVGNSLVSTIAGTPLAELGNALDVLSQLPMIKVSDDEVSIHGKGSPLIYIDNRPVSDGFDLRTLRSRNIRNVELILAPGAEYDATVGAVLKITTRRTFIEGLSLDDELQGKAARSLTGYEILNLRYFFRSSTELFATGLAAHNNSVMRGATVNSLDYEGQPTVVGSSQSIRRPSNNLSAKFGFNQTFGSLSFGAWYKVLREDGHFSNQGSEWLDDNPLIERNITKRISGTNHYSQYYLDKSFASGGRIHFDGSLIDRNTRSATTTAYTLSDLYPDVSSTQRYDSRLYAGKLTYSMPLSKGSLVVGTEDSYTTTRVDYRMLNEEIGSYIPSALSEVAQTSLAGFASYSAGFGKLGLTAGLRYEYKNFSYRLDGKRDDSLSRRDNFVTPDISLSYDFSGDGSKSLSLSYKSFTELPPYSSLSNGLSYTGIHEIEGGNPALRDGRSHQLQLLGMMGDFMMQATFRRSFDTYGFIKRIYPADNLQLIFQPVNFNVSAAWVYFVWQRRIGCWQPVLTLGVNPQWLEVGGEKYDKPVYAWFFDNTLSLPFGILLTANLYGQSSGYIHTQLMESKPLMMDAGIQKSFLGKSLTVKLSASNIFNSRRDGWRLRSYGVDMIKRQTYDNRYIALTLSYSFQPRKSSYKGSDAASSEINRL</sequence>
<feature type="domain" description="Outer membrane protein beta-barrel" evidence="2">
    <location>
        <begin position="305"/>
        <end position="681"/>
    </location>
</feature>
<evidence type="ECO:0000313" key="4">
    <source>
        <dbReference type="Proteomes" id="UP000297149"/>
    </source>
</evidence>
<proteinExistence type="predicted"/>
<keyword evidence="4" id="KW-1185">Reference proteome</keyword>
<dbReference type="EMBL" id="CP039396">
    <property type="protein sequence ID" value="QCD42836.1"/>
    <property type="molecule type" value="Genomic_DNA"/>
</dbReference>
<dbReference type="InterPro" id="IPR037066">
    <property type="entry name" value="Plug_dom_sf"/>
</dbReference>
<keyword evidence="1" id="KW-0732">Signal</keyword>
<accession>A0A4P7W464</accession>
<protein>
    <recommendedName>
        <fullName evidence="2">Outer membrane protein beta-barrel domain-containing protein</fullName>
    </recommendedName>
</protein>